<evidence type="ECO:0008006" key="3">
    <source>
        <dbReference type="Google" id="ProtNLM"/>
    </source>
</evidence>
<accession>A0ABS2G774</accession>
<keyword evidence="2" id="KW-1185">Reference proteome</keyword>
<dbReference type="SUPFAM" id="SSF52266">
    <property type="entry name" value="SGNH hydrolase"/>
    <property type="match status" value="1"/>
</dbReference>
<gene>
    <name evidence="1" type="ORF">H9X83_00305</name>
</gene>
<name>A0ABS2G774_9FIRM</name>
<dbReference type="EMBL" id="JACSNV010000001">
    <property type="protein sequence ID" value="MBM6876603.1"/>
    <property type="molecule type" value="Genomic_DNA"/>
</dbReference>
<reference evidence="1 2" key="1">
    <citation type="journal article" date="2021" name="Sci. Rep.">
        <title>The distribution of antibiotic resistance genes in chicken gut microbiota commensals.</title>
        <authorList>
            <person name="Juricova H."/>
            <person name="Matiasovicova J."/>
            <person name="Kubasova T."/>
            <person name="Cejkova D."/>
            <person name="Rychlik I."/>
        </authorList>
    </citation>
    <scope>NUCLEOTIDE SEQUENCE [LARGE SCALE GENOMIC DNA]</scope>
    <source>
        <strain evidence="1 2">An431b</strain>
    </source>
</reference>
<evidence type="ECO:0000313" key="1">
    <source>
        <dbReference type="EMBL" id="MBM6876603.1"/>
    </source>
</evidence>
<dbReference type="Proteomes" id="UP000729290">
    <property type="component" value="Unassembled WGS sequence"/>
</dbReference>
<protein>
    <recommendedName>
        <fullName evidence="3">SGNH/GDSL hydrolase family protein</fullName>
    </recommendedName>
</protein>
<sequence length="341" mass="39403">MGKKINIIARCSAFCLVFALVFTQMTQMYIRRDDETNEIHAFYGEEENTVDVLCVGSSPLLRGVSPMLMYRDHGFTGYVRASALQAPSVTYGLLEESLNYQSPQVVILGCDNLFQNYDYAEREGDLRRALDGMKLSGYKWRIIREVTEADERQTELSYIFPLLRYHERWKEVNLAEVETEPLMQHSFKKGHVYLRQAEPQAYPENFMEPTGETVAFDESALEYTKKSIALCKERDIEVVILHLPKMSWTYEMSQALEEFAQEQGVAYVDLDREEIRNEIGLDPETEYYDQGHVNLAGSVKVTAWLGEYLKEHYDLPDHRGDENYAQWDADLAQYLEVSGVS</sequence>
<organism evidence="1 2">
    <name type="scientific">Anaerotignum lactatifermentans</name>
    <dbReference type="NCBI Taxonomy" id="160404"/>
    <lineage>
        <taxon>Bacteria</taxon>
        <taxon>Bacillati</taxon>
        <taxon>Bacillota</taxon>
        <taxon>Clostridia</taxon>
        <taxon>Lachnospirales</taxon>
        <taxon>Anaerotignaceae</taxon>
        <taxon>Anaerotignum</taxon>
    </lineage>
</organism>
<evidence type="ECO:0000313" key="2">
    <source>
        <dbReference type="Proteomes" id="UP000729290"/>
    </source>
</evidence>
<dbReference type="RefSeq" id="WP_205132482.1">
    <property type="nucleotide sequence ID" value="NZ_JACSNT010000001.1"/>
</dbReference>
<proteinExistence type="predicted"/>
<comment type="caution">
    <text evidence="1">The sequence shown here is derived from an EMBL/GenBank/DDBJ whole genome shotgun (WGS) entry which is preliminary data.</text>
</comment>